<dbReference type="HOGENOM" id="CLU_2606382_0_0_1"/>
<gene>
    <name evidence="2" type="primary">KAFR0B02760</name>
    <name evidence="2" type="ORF">KAFR_0B02760</name>
</gene>
<proteinExistence type="predicted"/>
<dbReference type="AlphaFoldDB" id="H2AQC3"/>
<organism evidence="2 3">
    <name type="scientific">Kazachstania africana (strain ATCC 22294 / BCRC 22015 / CBS 2517 / CECT 1963 / NBRC 1671 / NRRL Y-8276)</name>
    <name type="common">Yeast</name>
    <name type="synonym">Kluyveromyces africanus</name>
    <dbReference type="NCBI Taxonomy" id="1071382"/>
    <lineage>
        <taxon>Eukaryota</taxon>
        <taxon>Fungi</taxon>
        <taxon>Dikarya</taxon>
        <taxon>Ascomycota</taxon>
        <taxon>Saccharomycotina</taxon>
        <taxon>Saccharomycetes</taxon>
        <taxon>Saccharomycetales</taxon>
        <taxon>Saccharomycetaceae</taxon>
        <taxon>Kazachstania</taxon>
    </lineage>
</organism>
<keyword evidence="1" id="KW-1133">Transmembrane helix</keyword>
<evidence type="ECO:0000313" key="2">
    <source>
        <dbReference type="EMBL" id="CCF56573.1"/>
    </source>
</evidence>
<evidence type="ECO:0000256" key="1">
    <source>
        <dbReference type="SAM" id="Phobius"/>
    </source>
</evidence>
<keyword evidence="1" id="KW-0812">Transmembrane</keyword>
<dbReference type="KEGG" id="kaf:KAFR_0B02760"/>
<feature type="transmembrane region" description="Helical" evidence="1">
    <location>
        <begin position="44"/>
        <end position="63"/>
    </location>
</feature>
<protein>
    <submittedName>
        <fullName evidence="2">Uncharacterized protein</fullName>
    </submittedName>
</protein>
<sequence length="79" mass="9041">MIFSKVLHQKNLKLQAIKSQIPKLNPKSGRAGGPWGLMEFKRQIVLIPGFLLTLSVLCFWPFSIRAVHRVRHKDTSSMI</sequence>
<dbReference type="Proteomes" id="UP000005220">
    <property type="component" value="Chromosome 2"/>
</dbReference>
<keyword evidence="1" id="KW-0472">Membrane</keyword>
<reference evidence="2 3" key="1">
    <citation type="journal article" date="2011" name="Proc. Natl. Acad. Sci. U.S.A.">
        <title>Evolutionary erosion of yeast sex chromosomes by mating-type switching accidents.</title>
        <authorList>
            <person name="Gordon J.L."/>
            <person name="Armisen D."/>
            <person name="Proux-Wera E."/>
            <person name="Oheigeartaigh S.S."/>
            <person name="Byrne K.P."/>
            <person name="Wolfe K.H."/>
        </authorList>
    </citation>
    <scope>NUCLEOTIDE SEQUENCE [LARGE SCALE GENOMIC DNA]</scope>
    <source>
        <strain evidence="3">ATCC 22294 / BCRC 22015 / CBS 2517 / CECT 1963 / NBRC 1671 / NRRL Y-8276</strain>
    </source>
</reference>
<dbReference type="RefSeq" id="XP_003955708.1">
    <property type="nucleotide sequence ID" value="XM_003955659.1"/>
</dbReference>
<dbReference type="EMBL" id="HE650822">
    <property type="protein sequence ID" value="CCF56573.1"/>
    <property type="molecule type" value="Genomic_DNA"/>
</dbReference>
<dbReference type="GeneID" id="13882954"/>
<dbReference type="InParanoid" id="H2AQC3"/>
<name>H2AQC3_KAZAF</name>
<keyword evidence="3" id="KW-1185">Reference proteome</keyword>
<accession>H2AQC3</accession>
<evidence type="ECO:0000313" key="3">
    <source>
        <dbReference type="Proteomes" id="UP000005220"/>
    </source>
</evidence>